<evidence type="ECO:0000256" key="1">
    <source>
        <dbReference type="SAM" id="SignalP"/>
    </source>
</evidence>
<keyword evidence="1" id="KW-0732">Signal</keyword>
<gene>
    <name evidence="2" type="ORF">FKW77_006607</name>
</gene>
<feature type="chain" id="PRO_5021884852" evidence="1">
    <location>
        <begin position="20"/>
        <end position="154"/>
    </location>
</feature>
<feature type="signal peptide" evidence="1">
    <location>
        <begin position="1"/>
        <end position="19"/>
    </location>
</feature>
<protein>
    <submittedName>
        <fullName evidence="2">Uncharacterized protein</fullName>
    </submittedName>
</protein>
<dbReference type="EMBL" id="CP042188">
    <property type="protein sequence ID" value="QDS70198.1"/>
    <property type="molecule type" value="Genomic_DNA"/>
</dbReference>
<dbReference type="Proteomes" id="UP000316270">
    <property type="component" value="Chromosome 4"/>
</dbReference>
<proteinExistence type="predicted"/>
<reference evidence="2 3" key="1">
    <citation type="submission" date="2019-07" db="EMBL/GenBank/DDBJ databases">
        <title>Finished genome of Venturia effusa.</title>
        <authorList>
            <person name="Young C.A."/>
            <person name="Cox M.P."/>
            <person name="Ganley A.R.D."/>
            <person name="David W.J."/>
        </authorList>
    </citation>
    <scope>NUCLEOTIDE SEQUENCE [LARGE SCALE GENOMIC DNA]</scope>
    <source>
        <strain evidence="3">albino</strain>
    </source>
</reference>
<keyword evidence="3" id="KW-1185">Reference proteome</keyword>
<sequence>MHITFSLAALLALASLSVSKKRHCHQARYDYRVKCDQQTKKCFGYPGETNSAKILDNVKSVLNATKDKWQTWANTVAITPTCGGHCNDPFKFTPGPPWIGYSWYMECFAARMIDSAPDDPIVLGPLVEKVSVTWKCDVHCRDSSSCGFDFGKCH</sequence>
<evidence type="ECO:0000313" key="2">
    <source>
        <dbReference type="EMBL" id="QDS70198.1"/>
    </source>
</evidence>
<name>A0A517L3I7_9PEZI</name>
<organism evidence="2 3">
    <name type="scientific">Venturia effusa</name>
    <dbReference type="NCBI Taxonomy" id="50376"/>
    <lineage>
        <taxon>Eukaryota</taxon>
        <taxon>Fungi</taxon>
        <taxon>Dikarya</taxon>
        <taxon>Ascomycota</taxon>
        <taxon>Pezizomycotina</taxon>
        <taxon>Dothideomycetes</taxon>
        <taxon>Pleosporomycetidae</taxon>
        <taxon>Venturiales</taxon>
        <taxon>Venturiaceae</taxon>
        <taxon>Venturia</taxon>
    </lineage>
</organism>
<dbReference type="AlphaFoldDB" id="A0A517L3I7"/>
<accession>A0A517L3I7</accession>
<evidence type="ECO:0000313" key="3">
    <source>
        <dbReference type="Proteomes" id="UP000316270"/>
    </source>
</evidence>